<accession>A0ABN6Z001</accession>
<evidence type="ECO:0008006" key="3">
    <source>
        <dbReference type="Google" id="ProtNLM"/>
    </source>
</evidence>
<dbReference type="Gene3D" id="1.25.40.390">
    <property type="match status" value="1"/>
</dbReference>
<gene>
    <name evidence="1" type="ORF">BSYN_02000</name>
</gene>
<dbReference type="PROSITE" id="PS51257">
    <property type="entry name" value="PROKAR_LIPOPROTEIN"/>
    <property type="match status" value="1"/>
</dbReference>
<reference evidence="1 2" key="1">
    <citation type="submission" date="2023-04" db="EMBL/GenBank/DDBJ databases">
        <title>Draft genome sequence of acteroides sedimenti strain YN3PY1.</title>
        <authorList>
            <person name="Yoshida N."/>
        </authorList>
    </citation>
    <scope>NUCLEOTIDE SEQUENCE [LARGE SCALE GENOMIC DNA]</scope>
    <source>
        <strain evidence="1 2">YN3PY1</strain>
    </source>
</reference>
<dbReference type="RefSeq" id="WP_353332432.1">
    <property type="nucleotide sequence ID" value="NZ_AP028055.1"/>
</dbReference>
<proteinExistence type="predicted"/>
<evidence type="ECO:0000313" key="2">
    <source>
        <dbReference type="Proteomes" id="UP001496674"/>
    </source>
</evidence>
<sequence>MKNIGKYSIALLFSMAMGGTITSCTDEVGDVEINVVKGSTDSCATVEVAKGMMFQALALIHDTREHKYQYQFNLHIDNYSGYLCVANNLEGRLPSTNFMNPSFESGPLANFLWVTRQVVPVMNSAEKLKFPELGAIANIAFCYSAQELTDVYGPMPYADYRKLKQDPPMNYMSVKDIYTDIFEQLKKSVAVLKAAQLTPEKEAVIASFDKIAGGSINNWIKFANTLRLRMAMHIRKIDPAKAKLEAEAAVSAGVLESGDQNIEYNISGGRHPLFVISDSWNDTRLNASFENILKRLDSPMLAHFFADNEKMILDKTGAVVVPEPHAVFEGIRSGTSVFNKNDNTGAYLLFSKLNANFAGTNIAIMKVVESIFLRAEGALYGWNMGGTPQFFYEQGIRESFIKEFSDRIGNIKLRKYMALAEPLDVKYVDLYDSKNNYSDVKNMVQVGNMWNDTDTNERKLERIMTQKYIANFPMSLESWTDIRRTGYPRLIPVVYDAGDHSTKGGIIRRLPFQLEGSVSEDDVYSTGIPVLGGEDYQGTRLWWDVNAPNF</sequence>
<dbReference type="Pfam" id="PF12741">
    <property type="entry name" value="SusD-like"/>
    <property type="match status" value="1"/>
</dbReference>
<name>A0ABN6Z001_9BACE</name>
<keyword evidence="2" id="KW-1185">Reference proteome</keyword>
<protein>
    <recommendedName>
        <fullName evidence="3">SusD/RagB family nutrient-binding outer membrane lipoprotein</fullName>
    </recommendedName>
</protein>
<evidence type="ECO:0000313" key="1">
    <source>
        <dbReference type="EMBL" id="BEG97935.1"/>
    </source>
</evidence>
<dbReference type="InterPro" id="IPR024302">
    <property type="entry name" value="SusD-like"/>
</dbReference>
<dbReference type="EMBL" id="AP028055">
    <property type="protein sequence ID" value="BEG97935.1"/>
    <property type="molecule type" value="Genomic_DNA"/>
</dbReference>
<organism evidence="1 2">
    <name type="scientific">Bacteroides sedimenti</name>
    <dbReference type="NCBI Taxonomy" id="2136147"/>
    <lineage>
        <taxon>Bacteria</taxon>
        <taxon>Pseudomonadati</taxon>
        <taxon>Bacteroidota</taxon>
        <taxon>Bacteroidia</taxon>
        <taxon>Bacteroidales</taxon>
        <taxon>Bacteroidaceae</taxon>
        <taxon>Bacteroides</taxon>
    </lineage>
</organism>
<dbReference type="InterPro" id="IPR011990">
    <property type="entry name" value="TPR-like_helical_dom_sf"/>
</dbReference>
<dbReference type="SUPFAM" id="SSF48452">
    <property type="entry name" value="TPR-like"/>
    <property type="match status" value="1"/>
</dbReference>
<dbReference type="Proteomes" id="UP001496674">
    <property type="component" value="Chromosome"/>
</dbReference>